<sequence>MKFNNKKVIITGGDRGIGKELVKVLINKGVADFAIMSRSLSGLDALNSEFPAVNFIGLKGNVADSADIKKAVAKIMQDWGSLDMLVHNAGVVSAGSLLDMSDEDISTQIQVNLIGPALLTKHCIPLLKKSDEPQIINLSSGLGLIAMPFYSVYAITKAGIRQFSDAIRREFAPDNIHILCVYPTATDTDMMENSKRENMDSPEMVAKESIAALERGDINIVFGGRQR</sequence>
<comment type="similarity">
    <text evidence="1 3">Belongs to the short-chain dehydrogenases/reductases (SDR) family.</text>
</comment>
<dbReference type="RefSeq" id="WP_386097752.1">
    <property type="nucleotide sequence ID" value="NZ_JBHSAT010000004.1"/>
</dbReference>
<keyword evidence="5" id="KW-1185">Reference proteome</keyword>
<dbReference type="GO" id="GO:0016491">
    <property type="term" value="F:oxidoreductase activity"/>
    <property type="evidence" value="ECO:0007669"/>
    <property type="project" value="UniProtKB-KW"/>
</dbReference>
<organism evidence="4 5">
    <name type="scientific">Winogradskyella maritima</name>
    <dbReference type="NCBI Taxonomy" id="1517766"/>
    <lineage>
        <taxon>Bacteria</taxon>
        <taxon>Pseudomonadati</taxon>
        <taxon>Bacteroidota</taxon>
        <taxon>Flavobacteriia</taxon>
        <taxon>Flavobacteriales</taxon>
        <taxon>Flavobacteriaceae</taxon>
        <taxon>Winogradskyella</taxon>
    </lineage>
</organism>
<comment type="caution">
    <text evidence="4">The sequence shown here is derived from an EMBL/GenBank/DDBJ whole genome shotgun (WGS) entry which is preliminary data.</text>
</comment>
<dbReference type="PANTHER" id="PTHR44196:SF1">
    <property type="entry name" value="DEHYDROGENASE_REDUCTASE SDR FAMILY MEMBER 7B"/>
    <property type="match status" value="1"/>
</dbReference>
<dbReference type="Proteomes" id="UP001595812">
    <property type="component" value="Unassembled WGS sequence"/>
</dbReference>
<dbReference type="Gene3D" id="3.40.50.720">
    <property type="entry name" value="NAD(P)-binding Rossmann-like Domain"/>
    <property type="match status" value="1"/>
</dbReference>
<accession>A0ABV8AG69</accession>
<dbReference type="InterPro" id="IPR036291">
    <property type="entry name" value="NAD(P)-bd_dom_sf"/>
</dbReference>
<dbReference type="SUPFAM" id="SSF51735">
    <property type="entry name" value="NAD(P)-binding Rossmann-fold domains"/>
    <property type="match status" value="1"/>
</dbReference>
<dbReference type="InterPro" id="IPR020904">
    <property type="entry name" value="Sc_DH/Rdtase_CS"/>
</dbReference>
<evidence type="ECO:0000256" key="3">
    <source>
        <dbReference type="RuleBase" id="RU000363"/>
    </source>
</evidence>
<dbReference type="PRINTS" id="PR00081">
    <property type="entry name" value="GDHRDH"/>
</dbReference>
<name>A0ABV8AG69_9FLAO</name>
<dbReference type="Pfam" id="PF00106">
    <property type="entry name" value="adh_short"/>
    <property type="match status" value="1"/>
</dbReference>
<dbReference type="InterPro" id="IPR002347">
    <property type="entry name" value="SDR_fam"/>
</dbReference>
<dbReference type="EC" id="1.-.-.-" evidence="4"/>
<reference evidence="5" key="1">
    <citation type="journal article" date="2019" name="Int. J. Syst. Evol. Microbiol.">
        <title>The Global Catalogue of Microorganisms (GCM) 10K type strain sequencing project: providing services to taxonomists for standard genome sequencing and annotation.</title>
        <authorList>
            <consortium name="The Broad Institute Genomics Platform"/>
            <consortium name="The Broad Institute Genome Sequencing Center for Infectious Disease"/>
            <person name="Wu L."/>
            <person name="Ma J."/>
        </authorList>
    </citation>
    <scope>NUCLEOTIDE SEQUENCE [LARGE SCALE GENOMIC DNA]</scope>
    <source>
        <strain evidence="5">CECT 8979</strain>
    </source>
</reference>
<evidence type="ECO:0000256" key="1">
    <source>
        <dbReference type="ARBA" id="ARBA00006484"/>
    </source>
</evidence>
<gene>
    <name evidence="4" type="ORF">ACFOSX_05340</name>
</gene>
<dbReference type="PRINTS" id="PR00080">
    <property type="entry name" value="SDRFAMILY"/>
</dbReference>
<evidence type="ECO:0000313" key="4">
    <source>
        <dbReference type="EMBL" id="MFC3876650.1"/>
    </source>
</evidence>
<dbReference type="PANTHER" id="PTHR44196">
    <property type="entry name" value="DEHYDROGENASE/REDUCTASE SDR FAMILY MEMBER 7B"/>
    <property type="match status" value="1"/>
</dbReference>
<evidence type="ECO:0000256" key="2">
    <source>
        <dbReference type="ARBA" id="ARBA00023002"/>
    </source>
</evidence>
<protein>
    <submittedName>
        <fullName evidence="4">SDR family NAD(P)-dependent oxidoreductase</fullName>
        <ecNumber evidence="4">1.-.-.-</ecNumber>
    </submittedName>
</protein>
<evidence type="ECO:0000313" key="5">
    <source>
        <dbReference type="Proteomes" id="UP001595812"/>
    </source>
</evidence>
<keyword evidence="2 4" id="KW-0560">Oxidoreductase</keyword>
<dbReference type="PROSITE" id="PS00061">
    <property type="entry name" value="ADH_SHORT"/>
    <property type="match status" value="1"/>
</dbReference>
<dbReference type="CDD" id="cd05233">
    <property type="entry name" value="SDR_c"/>
    <property type="match status" value="1"/>
</dbReference>
<dbReference type="EMBL" id="JBHSAT010000004">
    <property type="protein sequence ID" value="MFC3876650.1"/>
    <property type="molecule type" value="Genomic_DNA"/>
</dbReference>
<proteinExistence type="inferred from homology"/>